<evidence type="ECO:0000256" key="8">
    <source>
        <dbReference type="ARBA" id="ARBA00022741"/>
    </source>
</evidence>
<keyword evidence="7 15" id="KW-0479">Metal-binding</keyword>
<dbReference type="InterPro" id="IPR045060">
    <property type="entry name" value="Phe-tRNA-ligase_IIc_bsu"/>
</dbReference>
<evidence type="ECO:0000259" key="17">
    <source>
        <dbReference type="PROSITE" id="PS50886"/>
    </source>
</evidence>
<feature type="domain" description="FDX-ACB" evidence="18">
    <location>
        <begin position="761"/>
        <end position="855"/>
    </location>
</feature>
<dbReference type="PROSITE" id="PS51483">
    <property type="entry name" value="B5"/>
    <property type="match status" value="1"/>
</dbReference>
<feature type="binding site" evidence="15">
    <location>
        <position position="507"/>
    </location>
    <ligand>
        <name>Mg(2+)</name>
        <dbReference type="ChEBI" id="CHEBI:18420"/>
        <note>shared with alpha subunit</note>
    </ligand>
</feature>
<dbReference type="GO" id="GO:0000049">
    <property type="term" value="F:tRNA binding"/>
    <property type="evidence" value="ECO:0007669"/>
    <property type="project" value="UniProtKB-UniRule"/>
</dbReference>
<dbReference type="InterPro" id="IPR009061">
    <property type="entry name" value="DNA-bd_dom_put_sf"/>
</dbReference>
<dbReference type="Gene3D" id="3.30.56.10">
    <property type="match status" value="2"/>
</dbReference>
<evidence type="ECO:0000256" key="9">
    <source>
        <dbReference type="ARBA" id="ARBA00022840"/>
    </source>
</evidence>
<evidence type="ECO:0000256" key="3">
    <source>
        <dbReference type="ARBA" id="ARBA00011209"/>
    </source>
</evidence>
<evidence type="ECO:0000256" key="5">
    <source>
        <dbReference type="ARBA" id="ARBA00022555"/>
    </source>
</evidence>
<dbReference type="Gene3D" id="3.30.930.10">
    <property type="entry name" value="Bira Bifunctional Protein, Domain 2"/>
    <property type="match status" value="1"/>
</dbReference>
<feature type="binding site" evidence="15">
    <location>
        <position position="506"/>
    </location>
    <ligand>
        <name>Mg(2+)</name>
        <dbReference type="ChEBI" id="CHEBI:18420"/>
        <note>shared with alpha subunit</note>
    </ligand>
</feature>
<dbReference type="PANTHER" id="PTHR10947:SF0">
    <property type="entry name" value="PHENYLALANINE--TRNA LIGASE BETA SUBUNIT"/>
    <property type="match status" value="1"/>
</dbReference>
<dbReference type="Pfam" id="PF03484">
    <property type="entry name" value="B5"/>
    <property type="match status" value="1"/>
</dbReference>
<evidence type="ECO:0000256" key="15">
    <source>
        <dbReference type="HAMAP-Rule" id="MF_00283"/>
    </source>
</evidence>
<gene>
    <name evidence="15" type="primary">pheT</name>
</gene>
<evidence type="ECO:0000259" key="19">
    <source>
        <dbReference type="PROSITE" id="PS51483"/>
    </source>
</evidence>
<protein>
    <recommendedName>
        <fullName evidence="15">Phenylalanine--tRNA ligase beta subunit</fullName>
        <ecNumber evidence="15">6.1.1.20</ecNumber>
    </recommendedName>
    <alternativeName>
        <fullName evidence="15">Phenylalanyl-tRNA synthetase beta subunit</fullName>
        <shortName evidence="15">PheRS</shortName>
    </alternativeName>
</protein>
<keyword evidence="10 15" id="KW-0460">Magnesium</keyword>
<dbReference type="InterPro" id="IPR005121">
    <property type="entry name" value="Fdx_antiC-bd"/>
</dbReference>
<dbReference type="SUPFAM" id="SSF54991">
    <property type="entry name" value="Anticodon-binding domain of PheRS"/>
    <property type="match status" value="1"/>
</dbReference>
<evidence type="ECO:0000256" key="6">
    <source>
        <dbReference type="ARBA" id="ARBA00022598"/>
    </source>
</evidence>
<dbReference type="GO" id="GO:0004826">
    <property type="term" value="F:phenylalanine-tRNA ligase activity"/>
    <property type="evidence" value="ECO:0007669"/>
    <property type="project" value="UniProtKB-UniRule"/>
</dbReference>
<evidence type="ECO:0000256" key="12">
    <source>
        <dbReference type="ARBA" id="ARBA00022917"/>
    </source>
</evidence>
<dbReference type="CDD" id="cd00769">
    <property type="entry name" value="PheRS_beta_core"/>
    <property type="match status" value="1"/>
</dbReference>
<evidence type="ECO:0000256" key="14">
    <source>
        <dbReference type="ARBA" id="ARBA00049255"/>
    </source>
</evidence>
<keyword evidence="6 15" id="KW-0436">Ligase</keyword>
<dbReference type="PROSITE" id="PS50886">
    <property type="entry name" value="TRBD"/>
    <property type="match status" value="1"/>
</dbReference>
<dbReference type="Pfam" id="PF03483">
    <property type="entry name" value="B3_4"/>
    <property type="match status" value="1"/>
</dbReference>
<dbReference type="AlphaFoldDB" id="W0FMI1"/>
<feature type="domain" description="TRNA-binding" evidence="17">
    <location>
        <begin position="39"/>
        <end position="156"/>
    </location>
</feature>
<comment type="cofactor">
    <cofactor evidence="15">
        <name>Mg(2+)</name>
        <dbReference type="ChEBI" id="CHEBI:18420"/>
    </cofactor>
    <text evidence="15">Binds 2 magnesium ions per tetramer.</text>
</comment>
<dbReference type="EMBL" id="KC246867">
    <property type="protein sequence ID" value="AHF26113.1"/>
    <property type="molecule type" value="Genomic_DNA"/>
</dbReference>
<dbReference type="InterPro" id="IPR041616">
    <property type="entry name" value="PheRS_beta_core"/>
</dbReference>
<dbReference type="SUPFAM" id="SSF46955">
    <property type="entry name" value="Putative DNA-binding domain"/>
    <property type="match status" value="1"/>
</dbReference>
<dbReference type="NCBIfam" id="TIGR00472">
    <property type="entry name" value="pheT_bact"/>
    <property type="match status" value="1"/>
</dbReference>
<dbReference type="SMART" id="SM00896">
    <property type="entry name" value="FDX-ACB"/>
    <property type="match status" value="1"/>
</dbReference>
<evidence type="ECO:0000256" key="16">
    <source>
        <dbReference type="PROSITE-ProRule" id="PRU00209"/>
    </source>
</evidence>
<dbReference type="InterPro" id="IPR033714">
    <property type="entry name" value="tRNA_bind_bactPheRS"/>
</dbReference>
<dbReference type="PANTHER" id="PTHR10947">
    <property type="entry name" value="PHENYLALANYL-TRNA SYNTHETASE BETA CHAIN AND LEUCINE-RICH REPEAT-CONTAINING PROTEIN 47"/>
    <property type="match status" value="1"/>
</dbReference>
<accession>W0FMI1</accession>
<dbReference type="CDD" id="cd02796">
    <property type="entry name" value="tRNA_bind_bactPheRS"/>
    <property type="match status" value="1"/>
</dbReference>
<keyword evidence="9 15" id="KW-0067">ATP-binding</keyword>
<evidence type="ECO:0000256" key="7">
    <source>
        <dbReference type="ARBA" id="ARBA00022723"/>
    </source>
</evidence>
<dbReference type="EC" id="6.1.1.20" evidence="15"/>
<evidence type="ECO:0000256" key="4">
    <source>
        <dbReference type="ARBA" id="ARBA00022490"/>
    </source>
</evidence>
<dbReference type="PROSITE" id="PS51447">
    <property type="entry name" value="FDX_ACB"/>
    <property type="match status" value="1"/>
</dbReference>
<dbReference type="Gene3D" id="3.30.70.380">
    <property type="entry name" value="Ferrodoxin-fold anticodon-binding domain"/>
    <property type="match status" value="1"/>
</dbReference>
<keyword evidence="4 15" id="KW-0963">Cytoplasm</keyword>
<dbReference type="Pfam" id="PF01588">
    <property type="entry name" value="tRNA_bind"/>
    <property type="match status" value="1"/>
</dbReference>
<evidence type="ECO:0000256" key="13">
    <source>
        <dbReference type="ARBA" id="ARBA00023146"/>
    </source>
</evidence>
<dbReference type="InterPro" id="IPR004532">
    <property type="entry name" value="Phe-tRNA-ligase_IIc_bsu_bact"/>
</dbReference>
<keyword evidence="8 15" id="KW-0547">Nucleotide-binding</keyword>
<dbReference type="SUPFAM" id="SSF55681">
    <property type="entry name" value="Class II aaRS and biotin synthetases"/>
    <property type="match status" value="1"/>
</dbReference>
<dbReference type="GO" id="GO:0006432">
    <property type="term" value="P:phenylalanyl-tRNA aminoacylation"/>
    <property type="evidence" value="ECO:0007669"/>
    <property type="project" value="UniProtKB-UniRule"/>
</dbReference>
<organism evidence="20">
    <name type="scientific">uncultured bacterium Contigcl_1769</name>
    <dbReference type="NCBI Taxonomy" id="1393659"/>
    <lineage>
        <taxon>Bacteria</taxon>
        <taxon>environmental samples</taxon>
    </lineage>
</organism>
<dbReference type="SMART" id="SM00874">
    <property type="entry name" value="B5"/>
    <property type="match status" value="1"/>
</dbReference>
<dbReference type="InterPro" id="IPR005147">
    <property type="entry name" value="tRNA_synthase_B5-dom"/>
</dbReference>
<keyword evidence="13 15" id="KW-0030">Aminoacyl-tRNA synthetase</keyword>
<dbReference type="InterPro" id="IPR005146">
    <property type="entry name" value="B3/B4_tRNA-bd"/>
</dbReference>
<reference evidence="20" key="1">
    <citation type="journal article" date="2013" name="PLoS ONE">
        <title>Metagenomic insights into the carbohydrate-active enzymes carried by the microorganisms adhering to solid digesta in the rumen of cows.</title>
        <authorList>
            <person name="Wang L."/>
            <person name="Hatem A."/>
            <person name="Catalyurek U.V."/>
            <person name="Morrison M."/>
            <person name="Yu Z."/>
        </authorList>
    </citation>
    <scope>NUCLEOTIDE SEQUENCE</scope>
</reference>
<comment type="catalytic activity">
    <reaction evidence="14 15">
        <text>tRNA(Phe) + L-phenylalanine + ATP = L-phenylalanyl-tRNA(Phe) + AMP + diphosphate + H(+)</text>
        <dbReference type="Rhea" id="RHEA:19413"/>
        <dbReference type="Rhea" id="RHEA-COMP:9668"/>
        <dbReference type="Rhea" id="RHEA-COMP:9699"/>
        <dbReference type="ChEBI" id="CHEBI:15378"/>
        <dbReference type="ChEBI" id="CHEBI:30616"/>
        <dbReference type="ChEBI" id="CHEBI:33019"/>
        <dbReference type="ChEBI" id="CHEBI:58095"/>
        <dbReference type="ChEBI" id="CHEBI:78442"/>
        <dbReference type="ChEBI" id="CHEBI:78531"/>
        <dbReference type="ChEBI" id="CHEBI:456215"/>
        <dbReference type="EC" id="6.1.1.20"/>
    </reaction>
</comment>
<evidence type="ECO:0000313" key="20">
    <source>
        <dbReference type="EMBL" id="AHF26113.1"/>
    </source>
</evidence>
<dbReference type="HAMAP" id="MF_00283">
    <property type="entry name" value="Phe_tRNA_synth_beta1"/>
    <property type="match status" value="1"/>
</dbReference>
<name>W0FMI1_9BACT</name>
<comment type="subcellular location">
    <subcellularLocation>
        <location evidence="1 15">Cytoplasm</location>
    </subcellularLocation>
</comment>
<dbReference type="InterPro" id="IPR036690">
    <property type="entry name" value="Fdx_antiC-bd_sf"/>
</dbReference>
<dbReference type="SUPFAM" id="SSF50249">
    <property type="entry name" value="Nucleic acid-binding proteins"/>
    <property type="match status" value="1"/>
</dbReference>
<evidence type="ECO:0000256" key="10">
    <source>
        <dbReference type="ARBA" id="ARBA00022842"/>
    </source>
</evidence>
<comment type="subunit">
    <text evidence="3 15">Tetramer of two alpha and two beta subunits.</text>
</comment>
<proteinExistence type="inferred from homology"/>
<dbReference type="InterPro" id="IPR020825">
    <property type="entry name" value="Phe-tRNA_synthase-like_B3/B4"/>
</dbReference>
<dbReference type="Gene3D" id="3.50.40.10">
    <property type="entry name" value="Phenylalanyl-trna Synthetase, Chain B, domain 3"/>
    <property type="match status" value="1"/>
</dbReference>
<keyword evidence="11 16" id="KW-0694">RNA-binding</keyword>
<feature type="binding site" evidence="15">
    <location>
        <position position="497"/>
    </location>
    <ligand>
        <name>Mg(2+)</name>
        <dbReference type="ChEBI" id="CHEBI:18420"/>
        <note>shared with alpha subunit</note>
    </ligand>
</feature>
<dbReference type="InterPro" id="IPR045864">
    <property type="entry name" value="aa-tRNA-synth_II/BPL/LPL"/>
</dbReference>
<comment type="similarity">
    <text evidence="2 15">Belongs to the phenylalanyl-tRNA synthetase beta subunit family. Type 1 subfamily.</text>
</comment>
<dbReference type="SMART" id="SM00873">
    <property type="entry name" value="B3_4"/>
    <property type="match status" value="1"/>
</dbReference>
<dbReference type="SUPFAM" id="SSF56037">
    <property type="entry name" value="PheT/TilS domain"/>
    <property type="match status" value="1"/>
</dbReference>
<dbReference type="GO" id="GO:0009328">
    <property type="term" value="C:phenylalanine-tRNA ligase complex"/>
    <property type="evidence" value="ECO:0007669"/>
    <property type="project" value="TreeGrafter"/>
</dbReference>
<dbReference type="NCBIfam" id="NF045760">
    <property type="entry name" value="YtpR"/>
    <property type="match status" value="1"/>
</dbReference>
<dbReference type="Pfam" id="PF03147">
    <property type="entry name" value="FDX-ACB"/>
    <property type="match status" value="1"/>
</dbReference>
<evidence type="ECO:0000256" key="1">
    <source>
        <dbReference type="ARBA" id="ARBA00004496"/>
    </source>
</evidence>
<feature type="domain" description="B5" evidence="19">
    <location>
        <begin position="416"/>
        <end position="519"/>
    </location>
</feature>
<dbReference type="Pfam" id="PF17759">
    <property type="entry name" value="tRNA_synthFbeta"/>
    <property type="match status" value="1"/>
</dbReference>
<sequence length="856" mass="93531">MKVSLKWLSEYVDVPGDLKAFCDRLDLTGTGVEGVERTGDSFDKIVTAQVLEKEPHPDSDHLWVCKVDVGANNVDADGNPEPLQIVCGAQNFNAGDHIVTALVGATLPGDFTIKKAKMRGVTSMGMNCSERELGLSDSHEGIMILPEDAPVGVPFADYMNMSDTVLDLEITPNRPDCLSMVGMAREVGAMYRADVVQPFYELEEDEGLPSVDDLATVEIEDPERCARYTARIIKDVKIGPSPQWLAERVTAAGARSINNVVDVTNYILFLYGQPLHSFDYDKLVGADGKAHIIVRAAEDGERFTTLDEIERTLTSDMTVIATPEKAVALAGVMGGLDTEIEDDTTTILLEAATFEHGRTSRTSRNLGLISESSMRYERGVDDNPIAAYSDAAAALIAEVAGGKVCPGIVDVYPLPTQPRELQFRIPRFTQMMGVDVPREDIIDILERLDCEVYPQGQAPFGRVEKRLHKRLQELRDKPMVVDEEDILLVVPPTCRPDLEREIDLYEEVLRLWGMDLVPPTLPSSPDRVGALTESQLLMRKINRTLTAAGLNETTTYSFTDPDDLRKLRLMEDGASEMAPVSGISGEPVELVNPMNAEQSIMRQTIIPGLLHSVAYNQAHGVKNVQLYETGKVFFAHEGRKQPKEKEKVAGVLAGAMADASWNTAPAPFDFFDGKGAVESLARELAIPKLRFKAAAADDAPFLQPGRAAEVYSGGTKLGWVGELHPLAVDAFDATAPVVAFELDVEALGKAARIARDYIDVPEFPPVDMDVAFVVDEDVTNERLVQCMMSAGGKLLADVRLFDVYRDDIRVGAGKKSMAYALTYRAPDRTLTGEEVEKAQAKLVKKVCGATGAEVRG</sequence>
<dbReference type="FunFam" id="2.40.50.140:FF:000045">
    <property type="entry name" value="Phenylalanine--tRNA ligase beta subunit"/>
    <property type="match status" value="1"/>
</dbReference>
<dbReference type="GO" id="GO:0000287">
    <property type="term" value="F:magnesium ion binding"/>
    <property type="evidence" value="ECO:0007669"/>
    <property type="project" value="UniProtKB-UniRule"/>
</dbReference>
<evidence type="ECO:0000256" key="11">
    <source>
        <dbReference type="ARBA" id="ARBA00022884"/>
    </source>
</evidence>
<keyword evidence="5 16" id="KW-0820">tRNA-binding</keyword>
<keyword evidence="12 15" id="KW-0648">Protein biosynthesis</keyword>
<dbReference type="InterPro" id="IPR012340">
    <property type="entry name" value="NA-bd_OB-fold"/>
</dbReference>
<evidence type="ECO:0000259" key="18">
    <source>
        <dbReference type="PROSITE" id="PS51447"/>
    </source>
</evidence>
<dbReference type="Gene3D" id="2.40.50.140">
    <property type="entry name" value="Nucleic acid-binding proteins"/>
    <property type="match status" value="1"/>
</dbReference>
<feature type="binding site" evidence="15">
    <location>
        <position position="503"/>
    </location>
    <ligand>
        <name>Mg(2+)</name>
        <dbReference type="ChEBI" id="CHEBI:18420"/>
        <note>shared with alpha subunit</note>
    </ligand>
</feature>
<dbReference type="InterPro" id="IPR002547">
    <property type="entry name" value="tRNA-bd_dom"/>
</dbReference>
<evidence type="ECO:0000256" key="2">
    <source>
        <dbReference type="ARBA" id="ARBA00008653"/>
    </source>
</evidence>
<dbReference type="GO" id="GO:0005524">
    <property type="term" value="F:ATP binding"/>
    <property type="evidence" value="ECO:0007669"/>
    <property type="project" value="UniProtKB-UniRule"/>
</dbReference>